<dbReference type="Gene3D" id="2.120.10.10">
    <property type="match status" value="1"/>
</dbReference>
<evidence type="ECO:0000259" key="1">
    <source>
        <dbReference type="Pfam" id="PF13088"/>
    </source>
</evidence>
<dbReference type="InterPro" id="IPR011040">
    <property type="entry name" value="Sialidase"/>
</dbReference>
<dbReference type="Pfam" id="PF13088">
    <property type="entry name" value="BNR_2"/>
    <property type="match status" value="1"/>
</dbReference>
<reference evidence="2" key="1">
    <citation type="journal article" date="2014" name="Front. Microbiol.">
        <title>High frequency of phylogenetically diverse reductive dehalogenase-homologous genes in deep subseafloor sedimentary metagenomes.</title>
        <authorList>
            <person name="Kawai M."/>
            <person name="Futagami T."/>
            <person name="Toyoda A."/>
            <person name="Takaki Y."/>
            <person name="Nishi S."/>
            <person name="Hori S."/>
            <person name="Arai W."/>
            <person name="Tsubouchi T."/>
            <person name="Morono Y."/>
            <person name="Uchiyama I."/>
            <person name="Ito T."/>
            <person name="Fujiyama A."/>
            <person name="Inagaki F."/>
            <person name="Takami H."/>
        </authorList>
    </citation>
    <scope>NUCLEOTIDE SEQUENCE</scope>
    <source>
        <strain evidence="2">Expedition CK06-06</strain>
    </source>
</reference>
<dbReference type="PANTHER" id="PTHR43752:SF2">
    <property type="entry name" value="BNR_ASP-BOX REPEAT FAMILY PROTEIN"/>
    <property type="match status" value="1"/>
</dbReference>
<dbReference type="SUPFAM" id="SSF50939">
    <property type="entry name" value="Sialidases"/>
    <property type="match status" value="1"/>
</dbReference>
<gene>
    <name evidence="2" type="ORF">S01H1_39274</name>
</gene>
<dbReference type="CDD" id="cd15482">
    <property type="entry name" value="Sialidase_non-viral"/>
    <property type="match status" value="1"/>
</dbReference>
<dbReference type="InterPro" id="IPR036278">
    <property type="entry name" value="Sialidase_sf"/>
</dbReference>
<protein>
    <recommendedName>
        <fullName evidence="1">Sialidase domain-containing protein</fullName>
    </recommendedName>
</protein>
<accession>X0WG58</accession>
<proteinExistence type="predicted"/>
<evidence type="ECO:0000313" key="2">
    <source>
        <dbReference type="EMBL" id="GAG11696.1"/>
    </source>
</evidence>
<dbReference type="PANTHER" id="PTHR43752">
    <property type="entry name" value="BNR/ASP-BOX REPEAT FAMILY PROTEIN"/>
    <property type="match status" value="1"/>
</dbReference>
<sequence>THKWSDIHTLMTTYQLGKLENRFVHTVGNPILAWHNQKIVLFFVSTFSGWSTSRLQMMQSKDNGKSWSRPRELQTSAFLNISTLVKGTPVSYQNGDLVLPIYHELWDHHAAMLTFNNDNNIIRMTNISWDHHSLQPIIIPIDSRKAVALMRYNGVSPKRIEASMTIDAGIHWTFLGKISLPNPNAAISAVLYHNHILLAYNPETQFRSKLVLAIGSTDLKDWHFIATIDKTEKWDESCSYPYLVRLKNGNFFLGYSVTALHILKSVL</sequence>
<feature type="non-terminal residue" evidence="2">
    <location>
        <position position="1"/>
    </location>
</feature>
<comment type="caution">
    <text evidence="2">The sequence shown here is derived from an EMBL/GenBank/DDBJ whole genome shotgun (WGS) entry which is preliminary data.</text>
</comment>
<name>X0WG58_9ZZZZ</name>
<dbReference type="AlphaFoldDB" id="X0WG58"/>
<organism evidence="2">
    <name type="scientific">marine sediment metagenome</name>
    <dbReference type="NCBI Taxonomy" id="412755"/>
    <lineage>
        <taxon>unclassified sequences</taxon>
        <taxon>metagenomes</taxon>
        <taxon>ecological metagenomes</taxon>
    </lineage>
</organism>
<feature type="non-terminal residue" evidence="2">
    <location>
        <position position="267"/>
    </location>
</feature>
<dbReference type="EMBL" id="BARS01024774">
    <property type="protein sequence ID" value="GAG11696.1"/>
    <property type="molecule type" value="Genomic_DNA"/>
</dbReference>
<feature type="domain" description="Sialidase" evidence="1">
    <location>
        <begin position="2"/>
        <end position="252"/>
    </location>
</feature>